<accession>A0A512IZV7</accession>
<evidence type="ECO:0000256" key="5">
    <source>
        <dbReference type="ARBA" id="ARBA00023136"/>
    </source>
</evidence>
<dbReference type="PANTHER" id="PTHR11403">
    <property type="entry name" value="CYTOCHROME C OXIDASE SUBUNIT III"/>
    <property type="match status" value="1"/>
</dbReference>
<comment type="similarity">
    <text evidence="2 6">Belongs to the cytochrome c oxidase subunit 3 family.</text>
</comment>
<dbReference type="InterPro" id="IPR035973">
    <property type="entry name" value="Cyt_c_oxidase_su3-like_sf"/>
</dbReference>
<name>A0A512IZV7_9HYPH</name>
<evidence type="ECO:0000259" key="8">
    <source>
        <dbReference type="PROSITE" id="PS50253"/>
    </source>
</evidence>
<comment type="caution">
    <text evidence="9">The sequence shown here is derived from an EMBL/GenBank/DDBJ whole genome shotgun (WGS) entry which is preliminary data.</text>
</comment>
<keyword evidence="12" id="KW-1185">Reference proteome</keyword>
<keyword evidence="3 6" id="KW-0812">Transmembrane</keyword>
<protein>
    <submittedName>
        <fullName evidence="9">Cytochrome-c oxidase</fullName>
    </submittedName>
</protein>
<evidence type="ECO:0000256" key="2">
    <source>
        <dbReference type="ARBA" id="ARBA00010581"/>
    </source>
</evidence>
<evidence type="ECO:0000313" key="11">
    <source>
        <dbReference type="Proteomes" id="UP000321960"/>
    </source>
</evidence>
<keyword evidence="5 7" id="KW-0472">Membrane</keyword>
<dbReference type="RefSeq" id="WP_147024966.1">
    <property type="nucleotide sequence ID" value="NZ_BJZU01000019.1"/>
</dbReference>
<evidence type="ECO:0000256" key="7">
    <source>
        <dbReference type="SAM" id="Phobius"/>
    </source>
</evidence>
<feature type="transmembrane region" description="Helical" evidence="7">
    <location>
        <begin position="157"/>
        <end position="180"/>
    </location>
</feature>
<feature type="transmembrane region" description="Helical" evidence="7">
    <location>
        <begin position="192"/>
        <end position="218"/>
    </location>
</feature>
<dbReference type="InterPro" id="IPR000298">
    <property type="entry name" value="Cyt_c_oxidase-like_su3"/>
</dbReference>
<dbReference type="Proteomes" id="UP001156856">
    <property type="component" value="Unassembled WGS sequence"/>
</dbReference>
<evidence type="ECO:0000313" key="9">
    <source>
        <dbReference type="EMBL" id="GEP03240.1"/>
    </source>
</evidence>
<feature type="transmembrane region" description="Helical" evidence="7">
    <location>
        <begin position="50"/>
        <end position="75"/>
    </location>
</feature>
<dbReference type="GO" id="GO:0019646">
    <property type="term" value="P:aerobic electron transport chain"/>
    <property type="evidence" value="ECO:0007669"/>
    <property type="project" value="InterPro"/>
</dbReference>
<dbReference type="EMBL" id="BSPK01000034">
    <property type="protein sequence ID" value="GLS64254.1"/>
    <property type="molecule type" value="Genomic_DNA"/>
</dbReference>
<evidence type="ECO:0000256" key="1">
    <source>
        <dbReference type="ARBA" id="ARBA00004141"/>
    </source>
</evidence>
<dbReference type="EMBL" id="BJZU01000019">
    <property type="protein sequence ID" value="GEP03240.1"/>
    <property type="molecule type" value="Genomic_DNA"/>
</dbReference>
<reference evidence="12" key="2">
    <citation type="journal article" date="2019" name="Int. J. Syst. Evol. Microbiol.">
        <title>The Global Catalogue of Microorganisms (GCM) 10K type strain sequencing project: providing services to taxonomists for standard genome sequencing and annotation.</title>
        <authorList>
            <consortium name="The Broad Institute Genomics Platform"/>
            <consortium name="The Broad Institute Genome Sequencing Center for Infectious Disease"/>
            <person name="Wu L."/>
            <person name="Ma J."/>
        </authorList>
    </citation>
    <scope>NUCLEOTIDE SEQUENCE [LARGE SCALE GENOMIC DNA]</scope>
    <source>
        <strain evidence="12">NBRC 107715</strain>
    </source>
</reference>
<evidence type="ECO:0000256" key="6">
    <source>
        <dbReference type="RuleBase" id="RU003376"/>
    </source>
</evidence>
<dbReference type="InterPro" id="IPR024791">
    <property type="entry name" value="Cyt_c/ubiquinol_Oxase_su3"/>
</dbReference>
<dbReference type="SUPFAM" id="SSF81452">
    <property type="entry name" value="Cytochrome c oxidase subunit III-like"/>
    <property type="match status" value="1"/>
</dbReference>
<dbReference type="Proteomes" id="UP000321960">
    <property type="component" value="Unassembled WGS sequence"/>
</dbReference>
<comment type="subcellular location">
    <subcellularLocation>
        <location evidence="6">Cell membrane</location>
        <topology evidence="6">Multi-pass membrane protein</topology>
    </subcellularLocation>
    <subcellularLocation>
        <location evidence="1">Membrane</location>
        <topology evidence="1">Multi-pass membrane protein</topology>
    </subcellularLocation>
</comment>
<gene>
    <name evidence="9" type="primary">coxO</name>
    <name evidence="10" type="ORF">GCM10007888_26350</name>
    <name evidence="9" type="ORF">MOX02_12780</name>
</gene>
<evidence type="ECO:0000256" key="4">
    <source>
        <dbReference type="ARBA" id="ARBA00022989"/>
    </source>
</evidence>
<reference evidence="9 11" key="3">
    <citation type="submission" date="2019-07" db="EMBL/GenBank/DDBJ databases">
        <title>Whole genome shotgun sequence of Methylobacterium oxalidis NBRC 107715.</title>
        <authorList>
            <person name="Hosoyama A."/>
            <person name="Uohara A."/>
            <person name="Ohji S."/>
            <person name="Ichikawa N."/>
        </authorList>
    </citation>
    <scope>NUCLEOTIDE SEQUENCE [LARGE SCALE GENOMIC DNA]</scope>
    <source>
        <strain evidence="9 11">NBRC 107715</strain>
    </source>
</reference>
<dbReference type="AlphaFoldDB" id="A0A512IZV7"/>
<evidence type="ECO:0000313" key="10">
    <source>
        <dbReference type="EMBL" id="GLS64254.1"/>
    </source>
</evidence>
<feature type="domain" description="Heme-copper oxidase subunit III family profile" evidence="8">
    <location>
        <begin position="49"/>
        <end position="222"/>
    </location>
</feature>
<organism evidence="9 11">
    <name type="scientific">Methylobacterium oxalidis</name>
    <dbReference type="NCBI Taxonomy" id="944322"/>
    <lineage>
        <taxon>Bacteria</taxon>
        <taxon>Pseudomonadati</taxon>
        <taxon>Pseudomonadota</taxon>
        <taxon>Alphaproteobacteria</taxon>
        <taxon>Hyphomicrobiales</taxon>
        <taxon>Methylobacteriaceae</taxon>
        <taxon>Methylobacterium</taxon>
    </lineage>
</organism>
<proteinExistence type="inferred from homology"/>
<keyword evidence="4 7" id="KW-1133">Transmembrane helix</keyword>
<dbReference type="PANTHER" id="PTHR11403:SF10">
    <property type="entry name" value="CYTOCHROME C OXIDASE"/>
    <property type="match status" value="1"/>
</dbReference>
<dbReference type="GO" id="GO:0004129">
    <property type="term" value="F:cytochrome-c oxidase activity"/>
    <property type="evidence" value="ECO:0007669"/>
    <property type="project" value="InterPro"/>
</dbReference>
<reference evidence="10" key="4">
    <citation type="submission" date="2023-01" db="EMBL/GenBank/DDBJ databases">
        <title>Draft genome sequence of Methylobacterium oxalidis strain NBRC 107715.</title>
        <authorList>
            <person name="Sun Q."/>
            <person name="Mori K."/>
        </authorList>
    </citation>
    <scope>NUCLEOTIDE SEQUENCE</scope>
    <source>
        <strain evidence="10">NBRC 107715</strain>
    </source>
</reference>
<dbReference type="InterPro" id="IPR013833">
    <property type="entry name" value="Cyt_c_oxidase_su3_a-hlx"/>
</dbReference>
<dbReference type="GO" id="GO:0005886">
    <property type="term" value="C:plasma membrane"/>
    <property type="evidence" value="ECO:0007669"/>
    <property type="project" value="UniProtKB-SubCell"/>
</dbReference>
<feature type="transmembrane region" description="Helical" evidence="7">
    <location>
        <begin position="87"/>
        <end position="105"/>
    </location>
</feature>
<evidence type="ECO:0000313" key="12">
    <source>
        <dbReference type="Proteomes" id="UP001156856"/>
    </source>
</evidence>
<feature type="transmembrane region" description="Helical" evidence="7">
    <location>
        <begin position="117"/>
        <end position="137"/>
    </location>
</feature>
<reference evidence="10" key="1">
    <citation type="journal article" date="2014" name="Int. J. Syst. Evol. Microbiol.">
        <title>Complete genome of a new Firmicutes species belonging to the dominant human colonic microbiota ('Ruminococcus bicirculans') reveals two chromosomes and a selective capacity to utilize plant glucans.</title>
        <authorList>
            <consortium name="NISC Comparative Sequencing Program"/>
            <person name="Wegmann U."/>
            <person name="Louis P."/>
            <person name="Goesmann A."/>
            <person name="Henrissat B."/>
            <person name="Duncan S.H."/>
            <person name="Flint H.J."/>
        </authorList>
    </citation>
    <scope>NUCLEOTIDE SEQUENCE</scope>
    <source>
        <strain evidence="10">NBRC 107715</strain>
    </source>
</reference>
<dbReference type="OrthoDB" id="9808200at2"/>
<dbReference type="Gene3D" id="1.20.120.80">
    <property type="entry name" value="Cytochrome c oxidase, subunit III, four-helix bundle"/>
    <property type="match status" value="1"/>
</dbReference>
<evidence type="ECO:0000256" key="3">
    <source>
        <dbReference type="ARBA" id="ARBA00022692"/>
    </source>
</evidence>
<sequence>MTLVLAYLAALAALSAPWLMRQRLGAKPWLETGSALDLPPEPARIPAARLGVTVLLAAIGLLFALLVAAYAMRVPRDAWQILPDPRLLWLTTALLVLASFALHAGRAAAERGGRDALLLWLAAAGTAILGFLVGQALAWRNLLALGAGPASGAGSAFFYLLTALHALHVGGGLVALGAVARRAAGAPGTETARLGVALCALYVDALLGIWLVLFGLLFRTPWSGWIYALCSPA</sequence>
<dbReference type="PROSITE" id="PS50253">
    <property type="entry name" value="COX3"/>
    <property type="match status" value="1"/>
</dbReference>